<dbReference type="AlphaFoldDB" id="A0A0G0VI27"/>
<name>A0A0G0VI27_9BACT</name>
<dbReference type="EMBL" id="LCAV01000008">
    <property type="protein sequence ID" value="KKR99301.1"/>
    <property type="molecule type" value="Genomic_DNA"/>
</dbReference>
<gene>
    <name evidence="2" type="ORF">UU49_C0008G0021</name>
</gene>
<feature type="coiled-coil region" evidence="1">
    <location>
        <begin position="237"/>
        <end position="271"/>
    </location>
</feature>
<keyword evidence="1" id="KW-0175">Coiled coil</keyword>
<feature type="coiled-coil region" evidence="1">
    <location>
        <begin position="7"/>
        <end position="188"/>
    </location>
</feature>
<dbReference type="Proteomes" id="UP000034108">
    <property type="component" value="Unassembled WGS sequence"/>
</dbReference>
<proteinExistence type="predicted"/>
<evidence type="ECO:0000313" key="3">
    <source>
        <dbReference type="Proteomes" id="UP000034108"/>
    </source>
</evidence>
<evidence type="ECO:0000256" key="1">
    <source>
        <dbReference type="SAM" id="Coils"/>
    </source>
</evidence>
<sequence>MPTPISRKNKTELLEEYQKLLAQYDELKKTASLVNDPQSAIFISKAEGYTIDHLTQSIAELKSNLNNTLNELADKLIAEAQKFEEIQKAIELAKKNLEFHYHIQVAAETLDALINENKKKALELEEEMIAKQRDWTREQEEREYAVKTQNRRTREEFEELKSQQNRTLKEREEALKLKELEIKESQTQVDGFPAQLERALSQKEQEMTRYFKNESEKQLAGAKKDWEAQENLFKMKISNLEEHLKTQNVENVALRKEIEQANRRVQELAVTIIESGARLTAKLEEAPTAGASVV</sequence>
<protein>
    <recommendedName>
        <fullName evidence="4">Myosin heavy chain</fullName>
    </recommendedName>
</protein>
<evidence type="ECO:0000313" key="2">
    <source>
        <dbReference type="EMBL" id="KKR99301.1"/>
    </source>
</evidence>
<evidence type="ECO:0008006" key="4">
    <source>
        <dbReference type="Google" id="ProtNLM"/>
    </source>
</evidence>
<organism evidence="2 3">
    <name type="scientific">Candidatus Magasanikbacteria bacterium GW2011_GWC2_41_17</name>
    <dbReference type="NCBI Taxonomy" id="1619048"/>
    <lineage>
        <taxon>Bacteria</taxon>
        <taxon>Candidatus Magasanikiibacteriota</taxon>
    </lineage>
</organism>
<accession>A0A0G0VI27</accession>
<comment type="caution">
    <text evidence="2">The sequence shown here is derived from an EMBL/GenBank/DDBJ whole genome shotgun (WGS) entry which is preliminary data.</text>
</comment>
<reference evidence="2 3" key="1">
    <citation type="journal article" date="2015" name="Nature">
        <title>rRNA introns, odd ribosomes, and small enigmatic genomes across a large radiation of phyla.</title>
        <authorList>
            <person name="Brown C.T."/>
            <person name="Hug L.A."/>
            <person name="Thomas B.C."/>
            <person name="Sharon I."/>
            <person name="Castelle C.J."/>
            <person name="Singh A."/>
            <person name="Wilkins M.J."/>
            <person name="Williams K.H."/>
            <person name="Banfield J.F."/>
        </authorList>
    </citation>
    <scope>NUCLEOTIDE SEQUENCE [LARGE SCALE GENOMIC DNA]</scope>
</reference>
<dbReference type="STRING" id="1619048.UU49_C0008G0021"/>